<proteinExistence type="predicted"/>
<feature type="compositionally biased region" description="Low complexity" evidence="4">
    <location>
        <begin position="137"/>
        <end position="161"/>
    </location>
</feature>
<dbReference type="InterPro" id="IPR001452">
    <property type="entry name" value="SH3_domain"/>
</dbReference>
<sequence>MEILNTFISTLMDNDSELRRRAPEDNEDYDSELPRAPEEQRGYVLTVSRRSYGDHVQHFKVLQDRSGQYFVWEEMFFSLNQMLPTTPTLCLTSPPPPSQLRFLRGDIIDLLDCSDSLRWRGRCHGRVGFFPRSMSRPSTNDPAPSTTDPAPSTANPTPIYQ</sequence>
<dbReference type="GeneID" id="123741860"/>
<evidence type="ECO:0000313" key="7">
    <source>
        <dbReference type="RefSeq" id="XP_045572046.1"/>
    </source>
</evidence>
<dbReference type="InterPro" id="IPR036028">
    <property type="entry name" value="SH3-like_dom_sf"/>
</dbReference>
<name>A0ABM3ELV7_SALSA</name>
<dbReference type="Gene3D" id="3.30.505.10">
    <property type="entry name" value="SH2 domain"/>
    <property type="match status" value="1"/>
</dbReference>
<accession>A0ABM3ELV7</accession>
<evidence type="ECO:0000259" key="5">
    <source>
        <dbReference type="Pfam" id="PF07653"/>
    </source>
</evidence>
<feature type="region of interest" description="Disordered" evidence="4">
    <location>
        <begin position="130"/>
        <end position="161"/>
    </location>
</feature>
<keyword evidence="6" id="KW-1185">Reference proteome</keyword>
<keyword evidence="3" id="KW-0449">Lipoprotein</keyword>
<dbReference type="InterPro" id="IPR036860">
    <property type="entry name" value="SH2_dom_sf"/>
</dbReference>
<dbReference type="PANTHER" id="PTHR46037">
    <property type="entry name" value="PROTEIN ENHANCER OF SEVENLESS 2B"/>
    <property type="match status" value="1"/>
</dbReference>
<keyword evidence="1" id="KW-0728">SH3 domain</keyword>
<dbReference type="Proteomes" id="UP001652741">
    <property type="component" value="Chromosome ssa03"/>
</dbReference>
<evidence type="ECO:0000256" key="4">
    <source>
        <dbReference type="SAM" id="MobiDB-lite"/>
    </source>
</evidence>
<protein>
    <submittedName>
        <fullName evidence="7">GRB2-related adapter protein-like</fullName>
    </submittedName>
</protein>
<dbReference type="SUPFAM" id="SSF50044">
    <property type="entry name" value="SH3-domain"/>
    <property type="match status" value="1"/>
</dbReference>
<gene>
    <name evidence="7" type="primary">LOC123741860</name>
</gene>
<dbReference type="InterPro" id="IPR043539">
    <property type="entry name" value="Grb2-like"/>
</dbReference>
<reference evidence="7" key="1">
    <citation type="submission" date="2025-08" db="UniProtKB">
        <authorList>
            <consortium name="RefSeq"/>
        </authorList>
    </citation>
    <scope>IDENTIFICATION</scope>
</reference>
<keyword evidence="2" id="KW-0727">SH2 domain</keyword>
<dbReference type="Gene3D" id="2.30.30.40">
    <property type="entry name" value="SH3 Domains"/>
    <property type="match status" value="1"/>
</dbReference>
<organism evidence="6 7">
    <name type="scientific">Salmo salar</name>
    <name type="common">Atlantic salmon</name>
    <dbReference type="NCBI Taxonomy" id="8030"/>
    <lineage>
        <taxon>Eukaryota</taxon>
        <taxon>Metazoa</taxon>
        <taxon>Chordata</taxon>
        <taxon>Craniata</taxon>
        <taxon>Vertebrata</taxon>
        <taxon>Euteleostomi</taxon>
        <taxon>Actinopterygii</taxon>
        <taxon>Neopterygii</taxon>
        <taxon>Teleostei</taxon>
        <taxon>Protacanthopterygii</taxon>
        <taxon>Salmoniformes</taxon>
        <taxon>Salmonidae</taxon>
        <taxon>Salmoninae</taxon>
        <taxon>Salmo</taxon>
    </lineage>
</organism>
<feature type="domain" description="SH3" evidence="5">
    <location>
        <begin position="94"/>
        <end position="134"/>
    </location>
</feature>
<dbReference type="RefSeq" id="XP_045572046.1">
    <property type="nucleotide sequence ID" value="XM_045716090.1"/>
</dbReference>
<evidence type="ECO:0000256" key="3">
    <source>
        <dbReference type="ARBA" id="ARBA00023288"/>
    </source>
</evidence>
<evidence type="ECO:0000313" key="6">
    <source>
        <dbReference type="Proteomes" id="UP001652741"/>
    </source>
</evidence>
<evidence type="ECO:0000256" key="2">
    <source>
        <dbReference type="ARBA" id="ARBA00022999"/>
    </source>
</evidence>
<feature type="region of interest" description="Disordered" evidence="4">
    <location>
        <begin position="16"/>
        <end position="36"/>
    </location>
</feature>
<evidence type="ECO:0000256" key="1">
    <source>
        <dbReference type="ARBA" id="ARBA00022443"/>
    </source>
</evidence>
<dbReference type="Pfam" id="PF07653">
    <property type="entry name" value="SH3_2"/>
    <property type="match status" value="1"/>
</dbReference>
<dbReference type="SUPFAM" id="SSF55550">
    <property type="entry name" value="SH2 domain"/>
    <property type="match status" value="1"/>
</dbReference>